<dbReference type="Pfam" id="PF20256">
    <property type="entry name" value="MoCoBD_2"/>
    <property type="match status" value="2"/>
</dbReference>
<dbReference type="InterPro" id="IPR036856">
    <property type="entry name" value="Ald_Oxase/Xan_DH_a/b_sf"/>
</dbReference>
<sequence>MTDLLRPRAMGVDVARLEGWAKVTGTAPYAYEHPVENPAHAHALQASIARGRITGIDTAAARELPGVLAVLTHDNAPALASTEDGELAILQSGEVHYRGQLIGAVIAENPEIARHAAALVRVDYEQADHDAEFSAERDDLYTPEQVNPAFATDTSQGDLETAFESAPVRVDETYTTPMEHNNPMEPHTTVAVRADGGLTLYDSTQGAHTVRQVMAKLFGLDRERVRVVSTHVGGGFGSKGLPHSHVVLAAMAAGLVEGRPVKLALTRRQMFSLTGHRTPTVQRLRLGADRDGRLTAIAHDVIEQSSKVKIFAEQSAEPSRHMYAAGNRRTTHRLALLDVPVPSWMRAPGECPGMFAGEVAMDELAVACGLDPIELRLRNEPETDPESGKPYSSRNLVACLREGARRFGWQDRDPAPGVRREDGWLVGTGVASSVYPANVFPGSAAAIRRTADGYQVSIGAADIGTGTWTALSQIAADALGVGLEEIDLRMGDTDLPHATVAGGSSGLSSWGSAVVDAAAVFREKFGTDPSEGDESEGTVPDNPDRERYEMKAFGAQFAEVRVREDTGEIRVPRMLGVFAAGRIVNPRTARSQFIGGMTMGISMALHERSVMDPRFGHVVNHDLAEYHVATNADVHRIDVHWLDEHDPHVNPVGTKGIGEIGIVGAAAAVANAAYHATGVRVRELPITPEKFLG</sequence>
<proteinExistence type="predicted"/>
<dbReference type="EMBL" id="BAAAGS010000011">
    <property type="protein sequence ID" value="GAA0522562.1"/>
    <property type="molecule type" value="Genomic_DNA"/>
</dbReference>
<dbReference type="InterPro" id="IPR037165">
    <property type="entry name" value="AldOxase/xan_DH_Mopterin-bd_sf"/>
</dbReference>
<keyword evidence="6" id="KW-1185">Reference proteome</keyword>
<evidence type="ECO:0000256" key="1">
    <source>
        <dbReference type="ARBA" id="ARBA00022505"/>
    </source>
</evidence>
<evidence type="ECO:0000313" key="5">
    <source>
        <dbReference type="EMBL" id="GAA0522562.1"/>
    </source>
</evidence>
<name>A0ABN1CNG1_SACER</name>
<dbReference type="Gene3D" id="3.90.1170.50">
    <property type="entry name" value="Aldehyde oxidase/xanthine dehydrogenase, a/b hammerhead"/>
    <property type="match status" value="1"/>
</dbReference>
<evidence type="ECO:0000313" key="6">
    <source>
        <dbReference type="Proteomes" id="UP001500729"/>
    </source>
</evidence>
<keyword evidence="2" id="KW-0560">Oxidoreductase</keyword>
<dbReference type="PANTHER" id="PTHR11908">
    <property type="entry name" value="XANTHINE DEHYDROGENASE"/>
    <property type="match status" value="1"/>
</dbReference>
<feature type="region of interest" description="Disordered" evidence="3">
    <location>
        <begin position="525"/>
        <end position="545"/>
    </location>
</feature>
<feature type="domain" description="Aldehyde oxidase/xanthine dehydrogenase a/b hammerhead" evidence="4">
    <location>
        <begin position="24"/>
        <end position="128"/>
    </location>
</feature>
<dbReference type="SMART" id="SM01008">
    <property type="entry name" value="Ald_Xan_dh_C"/>
    <property type="match status" value="1"/>
</dbReference>
<dbReference type="InterPro" id="IPR046867">
    <property type="entry name" value="AldOxase/xan_DH_MoCoBD2"/>
</dbReference>
<dbReference type="Proteomes" id="UP001500729">
    <property type="component" value="Unassembled WGS sequence"/>
</dbReference>
<dbReference type="SUPFAM" id="SSF54665">
    <property type="entry name" value="CO dehydrogenase molybdoprotein N-domain-like"/>
    <property type="match status" value="1"/>
</dbReference>
<keyword evidence="1" id="KW-0500">Molybdenum</keyword>
<evidence type="ECO:0000256" key="2">
    <source>
        <dbReference type="ARBA" id="ARBA00023002"/>
    </source>
</evidence>
<organism evidence="5 6">
    <name type="scientific">Saccharopolyspora erythraea</name>
    <name type="common">Streptomyces erythraeus</name>
    <dbReference type="NCBI Taxonomy" id="1836"/>
    <lineage>
        <taxon>Bacteria</taxon>
        <taxon>Bacillati</taxon>
        <taxon>Actinomycetota</taxon>
        <taxon>Actinomycetes</taxon>
        <taxon>Pseudonocardiales</taxon>
        <taxon>Pseudonocardiaceae</taxon>
        <taxon>Saccharopolyspora</taxon>
    </lineage>
</organism>
<dbReference type="RefSeq" id="WP_009945331.1">
    <property type="nucleotide sequence ID" value="NZ_BAAAGS010000011.1"/>
</dbReference>
<accession>A0ABN1CNG1</accession>
<dbReference type="Pfam" id="PF01315">
    <property type="entry name" value="Ald_Xan_dh_C"/>
    <property type="match status" value="1"/>
</dbReference>
<comment type="caution">
    <text evidence="5">The sequence shown here is derived from an EMBL/GenBank/DDBJ whole genome shotgun (WGS) entry which is preliminary data.</text>
</comment>
<dbReference type="InterPro" id="IPR000674">
    <property type="entry name" value="Ald_Oxase/Xan_DH_a/b"/>
</dbReference>
<evidence type="ECO:0000256" key="3">
    <source>
        <dbReference type="SAM" id="MobiDB-lite"/>
    </source>
</evidence>
<dbReference type="InterPro" id="IPR008274">
    <property type="entry name" value="AldOxase/xan_DH_MoCoBD1"/>
</dbReference>
<dbReference type="InterPro" id="IPR016208">
    <property type="entry name" value="Ald_Oxase/xanthine_DH-like"/>
</dbReference>
<reference evidence="5 6" key="1">
    <citation type="journal article" date="2019" name="Int. J. Syst. Evol. Microbiol.">
        <title>The Global Catalogue of Microorganisms (GCM) 10K type strain sequencing project: providing services to taxonomists for standard genome sequencing and annotation.</title>
        <authorList>
            <consortium name="The Broad Institute Genomics Platform"/>
            <consortium name="The Broad Institute Genome Sequencing Center for Infectious Disease"/>
            <person name="Wu L."/>
            <person name="Ma J."/>
        </authorList>
    </citation>
    <scope>NUCLEOTIDE SEQUENCE [LARGE SCALE GENOMIC DNA]</scope>
    <source>
        <strain evidence="5 6">JCM 10303</strain>
    </source>
</reference>
<gene>
    <name evidence="5" type="ORF">GCM10009533_22200</name>
</gene>
<dbReference type="Gene3D" id="3.30.365.10">
    <property type="entry name" value="Aldehyde oxidase/xanthine dehydrogenase, molybdopterin binding domain"/>
    <property type="match status" value="4"/>
</dbReference>
<evidence type="ECO:0000259" key="4">
    <source>
        <dbReference type="SMART" id="SM01008"/>
    </source>
</evidence>
<dbReference type="Pfam" id="PF02738">
    <property type="entry name" value="MoCoBD_1"/>
    <property type="match status" value="1"/>
</dbReference>
<dbReference type="SUPFAM" id="SSF56003">
    <property type="entry name" value="Molybdenum cofactor-binding domain"/>
    <property type="match status" value="1"/>
</dbReference>
<dbReference type="PANTHER" id="PTHR11908:SF132">
    <property type="entry name" value="ALDEHYDE OXIDASE 1-RELATED"/>
    <property type="match status" value="1"/>
</dbReference>
<protein>
    <submittedName>
        <fullName evidence="5">Xanthine dehydrogenase family protein molybdopterin-binding subunit</fullName>
    </submittedName>
</protein>